<evidence type="ECO:0000259" key="12">
    <source>
        <dbReference type="Pfam" id="PF01556"/>
    </source>
</evidence>
<evidence type="ECO:0000313" key="14">
    <source>
        <dbReference type="Proteomes" id="UP000034231"/>
    </source>
</evidence>
<dbReference type="GO" id="GO:0005737">
    <property type="term" value="C:cytoplasm"/>
    <property type="evidence" value="ECO:0007669"/>
    <property type="project" value="UniProtKB-SubCell"/>
</dbReference>
<dbReference type="CDD" id="cd10747">
    <property type="entry name" value="DnaJ_C"/>
    <property type="match status" value="1"/>
</dbReference>
<keyword evidence="8" id="KW-0863">Zinc-finger</keyword>
<keyword evidence="9" id="KW-0862">Zinc</keyword>
<name>A0A0G0IBN7_9BACT</name>
<comment type="subcellular location">
    <subcellularLocation>
        <location evidence="2">Cytoplasm</location>
    </subcellularLocation>
</comment>
<comment type="cofactor">
    <cofactor evidence="1">
        <name>Zn(2+)</name>
        <dbReference type="ChEBI" id="CHEBI:29105"/>
    </cofactor>
</comment>
<dbReference type="GO" id="GO:0008270">
    <property type="term" value="F:zinc ion binding"/>
    <property type="evidence" value="ECO:0007669"/>
    <property type="project" value="UniProtKB-KW"/>
</dbReference>
<evidence type="ECO:0000256" key="1">
    <source>
        <dbReference type="ARBA" id="ARBA00001947"/>
    </source>
</evidence>
<dbReference type="GO" id="GO:0006260">
    <property type="term" value="P:DNA replication"/>
    <property type="evidence" value="ECO:0007669"/>
    <property type="project" value="UniProtKB-KW"/>
</dbReference>
<evidence type="ECO:0000256" key="3">
    <source>
        <dbReference type="ARBA" id="ARBA00011738"/>
    </source>
</evidence>
<keyword evidence="5" id="KW-0235">DNA replication</keyword>
<feature type="domain" description="Chaperone DnaJ C-terminal" evidence="12">
    <location>
        <begin position="11"/>
        <end position="98"/>
    </location>
</feature>
<dbReference type="PANTHER" id="PTHR43096">
    <property type="entry name" value="DNAJ HOMOLOG 1, MITOCHONDRIAL-RELATED"/>
    <property type="match status" value="1"/>
</dbReference>
<keyword evidence="4" id="KW-0963">Cytoplasm</keyword>
<dbReference type="InterPro" id="IPR008971">
    <property type="entry name" value="HSP40/DnaJ_pept-bd"/>
</dbReference>
<evidence type="ECO:0000256" key="7">
    <source>
        <dbReference type="ARBA" id="ARBA00022737"/>
    </source>
</evidence>
<comment type="caution">
    <text evidence="13">The sequence shown here is derived from an EMBL/GenBank/DDBJ whole genome shotgun (WGS) entry which is preliminary data.</text>
</comment>
<keyword evidence="10" id="KW-0346">Stress response</keyword>
<dbReference type="SUPFAM" id="SSF49493">
    <property type="entry name" value="HSP40/DnaJ peptide-binding domain"/>
    <property type="match status" value="1"/>
</dbReference>
<organism evidence="13 14">
    <name type="scientific">Candidatus Shapirobacteria bacterium GW2011_GWE1_38_10</name>
    <dbReference type="NCBI Taxonomy" id="1618488"/>
    <lineage>
        <taxon>Bacteria</taxon>
        <taxon>Candidatus Shapironibacteriota</taxon>
    </lineage>
</organism>
<reference evidence="13 14" key="1">
    <citation type="journal article" date="2015" name="Nature">
        <title>rRNA introns, odd ribosomes, and small enigmatic genomes across a large radiation of phyla.</title>
        <authorList>
            <person name="Brown C.T."/>
            <person name="Hug L.A."/>
            <person name="Thomas B.C."/>
            <person name="Sharon I."/>
            <person name="Castelle C.J."/>
            <person name="Singh A."/>
            <person name="Wilkins M.J."/>
            <person name="Williams K.H."/>
            <person name="Banfield J.F."/>
        </authorList>
    </citation>
    <scope>NUCLEOTIDE SEQUENCE [LARGE SCALE GENOMIC DNA]</scope>
</reference>
<dbReference type="GO" id="GO:0051082">
    <property type="term" value="F:unfolded protein binding"/>
    <property type="evidence" value="ECO:0007669"/>
    <property type="project" value="InterPro"/>
</dbReference>
<dbReference type="FunFam" id="2.60.260.20:FF:000004">
    <property type="entry name" value="Molecular chaperone DnaJ"/>
    <property type="match status" value="1"/>
</dbReference>
<proteinExistence type="predicted"/>
<dbReference type="Pfam" id="PF01556">
    <property type="entry name" value="DnaJ_C"/>
    <property type="match status" value="1"/>
</dbReference>
<dbReference type="GO" id="GO:0042026">
    <property type="term" value="P:protein refolding"/>
    <property type="evidence" value="ECO:0007669"/>
    <property type="project" value="TreeGrafter"/>
</dbReference>
<evidence type="ECO:0000256" key="6">
    <source>
        <dbReference type="ARBA" id="ARBA00022723"/>
    </source>
</evidence>
<protein>
    <submittedName>
        <fullName evidence="13">Chaperone protein DnaJ</fullName>
    </submittedName>
</protein>
<dbReference type="EMBL" id="LBTX01000034">
    <property type="protein sequence ID" value="KKQ48395.1"/>
    <property type="molecule type" value="Genomic_DNA"/>
</dbReference>
<evidence type="ECO:0000256" key="4">
    <source>
        <dbReference type="ARBA" id="ARBA00022490"/>
    </source>
</evidence>
<dbReference type="AlphaFoldDB" id="A0A0G0IBN7"/>
<keyword evidence="11" id="KW-0143">Chaperone</keyword>
<evidence type="ECO:0000256" key="2">
    <source>
        <dbReference type="ARBA" id="ARBA00004496"/>
    </source>
</evidence>
<dbReference type="Gene3D" id="2.60.260.20">
    <property type="entry name" value="Urease metallochaperone UreE, N-terminal domain"/>
    <property type="match status" value="1"/>
</dbReference>
<evidence type="ECO:0000256" key="10">
    <source>
        <dbReference type="ARBA" id="ARBA00023016"/>
    </source>
</evidence>
<evidence type="ECO:0000256" key="11">
    <source>
        <dbReference type="ARBA" id="ARBA00023186"/>
    </source>
</evidence>
<evidence type="ECO:0000313" key="13">
    <source>
        <dbReference type="EMBL" id="KKQ48395.1"/>
    </source>
</evidence>
<accession>A0A0G0IBN7</accession>
<evidence type="ECO:0000256" key="5">
    <source>
        <dbReference type="ARBA" id="ARBA00022705"/>
    </source>
</evidence>
<dbReference type="Proteomes" id="UP000034231">
    <property type="component" value="Unassembled WGS sequence"/>
</dbReference>
<sequence>MYESTKLTFDDFILSINVKPHELFEREGSDIYIKMEIPFSMAVLGGNIDVPTVDGTVKIKVRPGTQPGTMVRLRGKGVQSVQSRGKGDEYVRLIIATPDRLTREQRDLINDLKKEGL</sequence>
<dbReference type="PANTHER" id="PTHR43096:SF10">
    <property type="entry name" value="CHAPERONE PROTEIN DNAJ A6, CHLOROPLASTIC"/>
    <property type="match status" value="1"/>
</dbReference>
<dbReference type="InterPro" id="IPR002939">
    <property type="entry name" value="DnaJ_C"/>
</dbReference>
<comment type="subunit">
    <text evidence="3">Homodimer.</text>
</comment>
<evidence type="ECO:0000256" key="9">
    <source>
        <dbReference type="ARBA" id="ARBA00022833"/>
    </source>
</evidence>
<evidence type="ECO:0000256" key="8">
    <source>
        <dbReference type="ARBA" id="ARBA00022771"/>
    </source>
</evidence>
<gene>
    <name evidence="13" type="ORF">US68_C0034G0005</name>
</gene>
<keyword evidence="7" id="KW-0677">Repeat</keyword>
<keyword evidence="6" id="KW-0479">Metal-binding</keyword>